<evidence type="ECO:0008006" key="3">
    <source>
        <dbReference type="Google" id="ProtNLM"/>
    </source>
</evidence>
<dbReference type="AlphaFoldDB" id="A0A7Y4H4M1"/>
<protein>
    <recommendedName>
        <fullName evidence="3">EF-hand domain-containing protein</fullName>
    </recommendedName>
</protein>
<evidence type="ECO:0000313" key="1">
    <source>
        <dbReference type="EMBL" id="NOJ47571.1"/>
    </source>
</evidence>
<dbReference type="EMBL" id="JAAVLW010000004">
    <property type="protein sequence ID" value="NOJ47571.1"/>
    <property type="molecule type" value="Genomic_DNA"/>
</dbReference>
<dbReference type="Proteomes" id="UP000528734">
    <property type="component" value="Unassembled WGS sequence"/>
</dbReference>
<keyword evidence="2" id="KW-1185">Reference proteome</keyword>
<accession>A0A7Y4H4M1</accession>
<evidence type="ECO:0000313" key="2">
    <source>
        <dbReference type="Proteomes" id="UP000528734"/>
    </source>
</evidence>
<name>A0A7Y4H4M1_9BRAD</name>
<gene>
    <name evidence="1" type="ORF">HCN50_15155</name>
</gene>
<sequence>MAGFLPAISSRISFCPTATSFFLQPAFGRPLLADAPTQRLRELDDAAGGRLLLRRDSPAFSGIGLPARFWFDDVDRSGFVSVFELFKLETTLAAFGWSHARSGFWMPRRRWHAQDCALVQSASALTLPSVPARAEPVSSVPSNQTDRSAKGGIPFGGIPKVQNLDEGKILIGVLQANSKMTISGLLRTDCYDHDTIDLDQECHCRHVRCRSLPDRMLERCDLLFCC</sequence>
<organism evidence="1 2">
    <name type="scientific">Bradyrhizobium archetypum</name>
    <dbReference type="NCBI Taxonomy" id="2721160"/>
    <lineage>
        <taxon>Bacteria</taxon>
        <taxon>Pseudomonadati</taxon>
        <taxon>Pseudomonadota</taxon>
        <taxon>Alphaproteobacteria</taxon>
        <taxon>Hyphomicrobiales</taxon>
        <taxon>Nitrobacteraceae</taxon>
        <taxon>Bradyrhizobium</taxon>
    </lineage>
</organism>
<comment type="caution">
    <text evidence="1">The sequence shown here is derived from an EMBL/GenBank/DDBJ whole genome shotgun (WGS) entry which is preliminary data.</text>
</comment>
<proteinExistence type="predicted"/>
<reference evidence="1 2" key="1">
    <citation type="submission" date="2020-03" db="EMBL/GenBank/DDBJ databases">
        <title>Bradyrhizobium diversity isolated from nodules of Muelleranthus trifoliolatus.</title>
        <authorList>
            <person name="Klepa M."/>
            <person name="Helene L."/>
            <person name="Hungria M."/>
        </authorList>
    </citation>
    <scope>NUCLEOTIDE SEQUENCE [LARGE SCALE GENOMIC DNA]</scope>
    <source>
        <strain evidence="1 2">WSM 1744</strain>
    </source>
</reference>
<dbReference type="RefSeq" id="WP_171710445.1">
    <property type="nucleotide sequence ID" value="NZ_JAAVLW010000004.1"/>
</dbReference>